<protein>
    <recommendedName>
        <fullName evidence="4">NACHT LRR and PYD domain-containing protein</fullName>
    </recommendedName>
</protein>
<proteinExistence type="predicted"/>
<dbReference type="EMBL" id="JADWDJ010000007">
    <property type="protein sequence ID" value="KAG5277852.1"/>
    <property type="molecule type" value="Genomic_DNA"/>
</dbReference>
<evidence type="ECO:0000256" key="1">
    <source>
        <dbReference type="ARBA" id="ARBA00022614"/>
    </source>
</evidence>
<feature type="domain" description="NACHT LRR and PYD" evidence="4">
    <location>
        <begin position="1"/>
        <end position="149"/>
    </location>
</feature>
<dbReference type="AlphaFoldDB" id="A0AAV6GWU4"/>
<dbReference type="InterPro" id="IPR001611">
    <property type="entry name" value="Leu-rich_rpt"/>
</dbReference>
<comment type="caution">
    <text evidence="5">The sequence shown here is derived from an EMBL/GenBank/DDBJ whole genome shotgun (WGS) entry which is preliminary data.</text>
</comment>
<gene>
    <name evidence="5" type="ORF">AALO_G00092090</name>
</gene>
<dbReference type="Pfam" id="PF17776">
    <property type="entry name" value="NLRC4_HD2"/>
    <property type="match status" value="1"/>
</dbReference>
<name>A0AAV6GWU4_9TELE</name>
<evidence type="ECO:0000313" key="5">
    <source>
        <dbReference type="EMBL" id="KAG5277852.1"/>
    </source>
</evidence>
<dbReference type="InterPro" id="IPR041267">
    <property type="entry name" value="NLRP_HD2"/>
</dbReference>
<dbReference type="InterPro" id="IPR051261">
    <property type="entry name" value="NLR"/>
</dbReference>
<keyword evidence="2" id="KW-0677">Repeat</keyword>
<feature type="region of interest" description="Disordered" evidence="3">
    <location>
        <begin position="75"/>
        <end position="127"/>
    </location>
</feature>
<dbReference type="Proteomes" id="UP000823561">
    <property type="component" value="Chromosome 7"/>
</dbReference>
<dbReference type="SUPFAM" id="SSF52047">
    <property type="entry name" value="RNI-like"/>
    <property type="match status" value="1"/>
</dbReference>
<evidence type="ECO:0000313" key="6">
    <source>
        <dbReference type="Proteomes" id="UP000823561"/>
    </source>
</evidence>
<dbReference type="Pfam" id="PF13516">
    <property type="entry name" value="LRR_6"/>
    <property type="match status" value="4"/>
</dbReference>
<evidence type="ECO:0000256" key="3">
    <source>
        <dbReference type="SAM" id="MobiDB-lite"/>
    </source>
</evidence>
<evidence type="ECO:0000256" key="2">
    <source>
        <dbReference type="ARBA" id="ARBA00022737"/>
    </source>
</evidence>
<sequence>YVFLCFSNRQRNIPDQQPTSQLSALFRDATLHDLHKTAVDLALQSKNGHLDLFLRFLLGLSLESNQNLLKHLLPQSSSHSNSSEQTVQYVKQTIRDQRSSDRRINLRERDSDRYESEDEDDSDRYENEDSDRRINMFYCLNELNHHAVVEYKMSSEDLHVETLLPGEWGTKLWKTFKMSEEQLAEFDLQKYIKTPEEDQTELLSPDEVLLKVLPAVTSALLAECTLTEKSFESVATVLQSPNSLIELDLGQINLKDSGVQLLSKGLSSPHCKLQTLRLSNCGIADEGHPGESAQKLFSAILENPHHKVEALRFADCKLPEKSCGIVATVLQSPNSLIDLDLSHNDLGDSGVQLLSKGLSRPHCKLQTLRLAECKLSERSCGIVATFLQSPNSLKELDLSHNELQNSGVQLLSKGLSSPHCKLQTLRLADCKLTEKMCETVTSVLQSPNSLLQLDVSDSDLGDSGVQLLSKGLSSSNSILQILRLE</sequence>
<feature type="non-terminal residue" evidence="5">
    <location>
        <position position="1"/>
    </location>
</feature>
<keyword evidence="1" id="KW-0433">Leucine-rich repeat</keyword>
<dbReference type="PROSITE" id="PS51450">
    <property type="entry name" value="LRR"/>
    <property type="match status" value="1"/>
</dbReference>
<reference evidence="5" key="1">
    <citation type="submission" date="2020-10" db="EMBL/GenBank/DDBJ databases">
        <title>Chromosome-scale genome assembly of the Allis shad, Alosa alosa.</title>
        <authorList>
            <person name="Margot Z."/>
            <person name="Christophe K."/>
            <person name="Cabau C."/>
            <person name="Louis A."/>
            <person name="Berthelot C."/>
            <person name="Parey E."/>
            <person name="Roest Crollius H."/>
            <person name="Montfort J."/>
            <person name="Robinson-Rechavi M."/>
            <person name="Bucao C."/>
            <person name="Bouchez O."/>
            <person name="Gislard M."/>
            <person name="Lluch J."/>
            <person name="Milhes M."/>
            <person name="Lampietro C."/>
            <person name="Lopez Roques C."/>
            <person name="Donnadieu C."/>
            <person name="Braasch I."/>
            <person name="Desvignes T."/>
            <person name="Postlethwait J."/>
            <person name="Bobe J."/>
            <person name="Guiguen Y."/>
        </authorList>
    </citation>
    <scope>NUCLEOTIDE SEQUENCE</scope>
    <source>
        <strain evidence="5">M-15738</strain>
        <tissue evidence="5">Blood</tissue>
    </source>
</reference>
<dbReference type="PANTHER" id="PTHR24106">
    <property type="entry name" value="NACHT, LRR AND CARD DOMAINS-CONTAINING"/>
    <property type="match status" value="1"/>
</dbReference>
<organism evidence="5 6">
    <name type="scientific">Alosa alosa</name>
    <name type="common">allis shad</name>
    <dbReference type="NCBI Taxonomy" id="278164"/>
    <lineage>
        <taxon>Eukaryota</taxon>
        <taxon>Metazoa</taxon>
        <taxon>Chordata</taxon>
        <taxon>Craniata</taxon>
        <taxon>Vertebrata</taxon>
        <taxon>Euteleostomi</taxon>
        <taxon>Actinopterygii</taxon>
        <taxon>Neopterygii</taxon>
        <taxon>Teleostei</taxon>
        <taxon>Clupei</taxon>
        <taxon>Clupeiformes</taxon>
        <taxon>Clupeoidei</taxon>
        <taxon>Clupeidae</taxon>
        <taxon>Alosa</taxon>
    </lineage>
</organism>
<keyword evidence="6" id="KW-1185">Reference proteome</keyword>
<dbReference type="Gene3D" id="3.80.10.10">
    <property type="entry name" value="Ribonuclease Inhibitor"/>
    <property type="match status" value="2"/>
</dbReference>
<feature type="compositionally biased region" description="Basic and acidic residues" evidence="3">
    <location>
        <begin position="93"/>
        <end position="114"/>
    </location>
</feature>
<dbReference type="InterPro" id="IPR032675">
    <property type="entry name" value="LRR_dom_sf"/>
</dbReference>
<evidence type="ECO:0000259" key="4">
    <source>
        <dbReference type="Pfam" id="PF17776"/>
    </source>
</evidence>
<accession>A0AAV6GWU4</accession>
<dbReference type="SMART" id="SM00368">
    <property type="entry name" value="LRR_RI"/>
    <property type="match status" value="8"/>
</dbReference>